<evidence type="ECO:0000313" key="10">
    <source>
        <dbReference type="Proteomes" id="UP001153387"/>
    </source>
</evidence>
<dbReference type="AlphaFoldDB" id="A0A9X4KIB6"/>
<evidence type="ECO:0000256" key="8">
    <source>
        <dbReference type="SAM" id="Phobius"/>
    </source>
</evidence>
<dbReference type="RefSeq" id="WP_277566473.1">
    <property type="nucleotide sequence ID" value="NZ_JAPDHZ010000003.1"/>
</dbReference>
<dbReference type="PANTHER" id="PTHR34975:SF2">
    <property type="entry name" value="SPORE GERMINATION PROTEIN A2"/>
    <property type="match status" value="1"/>
</dbReference>
<feature type="transmembrane region" description="Helical" evidence="8">
    <location>
        <begin position="258"/>
        <end position="279"/>
    </location>
</feature>
<accession>A0A9X4KIB6</accession>
<feature type="transmembrane region" description="Helical" evidence="8">
    <location>
        <begin position="291"/>
        <end position="310"/>
    </location>
</feature>
<proteinExistence type="inferred from homology"/>
<evidence type="ECO:0000256" key="2">
    <source>
        <dbReference type="ARBA" id="ARBA00007998"/>
    </source>
</evidence>
<feature type="transmembrane region" description="Helical" evidence="8">
    <location>
        <begin position="27"/>
        <end position="46"/>
    </location>
</feature>
<dbReference type="EMBL" id="JAPDHZ010000003">
    <property type="protein sequence ID" value="MDG0792702.1"/>
    <property type="molecule type" value="Genomic_DNA"/>
</dbReference>
<keyword evidence="4" id="KW-0309">Germination</keyword>
<evidence type="ECO:0000313" key="9">
    <source>
        <dbReference type="EMBL" id="MDG0792702.1"/>
    </source>
</evidence>
<organism evidence="9 10">
    <name type="scientific">Cohnella ginsengisoli</name>
    <dbReference type="NCBI Taxonomy" id="425004"/>
    <lineage>
        <taxon>Bacteria</taxon>
        <taxon>Bacillati</taxon>
        <taxon>Bacillota</taxon>
        <taxon>Bacilli</taxon>
        <taxon>Bacillales</taxon>
        <taxon>Paenibacillaceae</taxon>
        <taxon>Cohnella</taxon>
    </lineage>
</organism>
<dbReference type="PANTHER" id="PTHR34975">
    <property type="entry name" value="SPORE GERMINATION PROTEIN A2"/>
    <property type="match status" value="1"/>
</dbReference>
<evidence type="ECO:0000256" key="7">
    <source>
        <dbReference type="ARBA" id="ARBA00023136"/>
    </source>
</evidence>
<feature type="transmembrane region" description="Helical" evidence="8">
    <location>
        <begin position="169"/>
        <end position="190"/>
    </location>
</feature>
<name>A0A9X4KIB6_9BACL</name>
<evidence type="ECO:0000256" key="5">
    <source>
        <dbReference type="ARBA" id="ARBA00022692"/>
    </source>
</evidence>
<feature type="transmembrane region" description="Helical" evidence="8">
    <location>
        <begin position="96"/>
        <end position="113"/>
    </location>
</feature>
<comment type="similarity">
    <text evidence="2">Belongs to the amino acid-polyamine-organocation (APC) superfamily. Spore germination protein (SGP) (TC 2.A.3.9) family.</text>
</comment>
<keyword evidence="6 8" id="KW-1133">Transmembrane helix</keyword>
<dbReference type="Proteomes" id="UP001153387">
    <property type="component" value="Unassembled WGS sequence"/>
</dbReference>
<dbReference type="GO" id="GO:0009847">
    <property type="term" value="P:spore germination"/>
    <property type="evidence" value="ECO:0007669"/>
    <property type="project" value="InterPro"/>
</dbReference>
<comment type="caution">
    <text evidence="9">The sequence shown here is derived from an EMBL/GenBank/DDBJ whole genome shotgun (WGS) entry which is preliminary data.</text>
</comment>
<evidence type="ECO:0000256" key="6">
    <source>
        <dbReference type="ARBA" id="ARBA00022989"/>
    </source>
</evidence>
<comment type="subcellular location">
    <subcellularLocation>
        <location evidence="1">Membrane</location>
        <topology evidence="1">Multi-pass membrane protein</topology>
    </subcellularLocation>
</comment>
<evidence type="ECO:0000256" key="1">
    <source>
        <dbReference type="ARBA" id="ARBA00004141"/>
    </source>
</evidence>
<keyword evidence="10" id="KW-1185">Reference proteome</keyword>
<dbReference type="InterPro" id="IPR004761">
    <property type="entry name" value="Spore_GerAB"/>
</dbReference>
<keyword evidence="3" id="KW-0813">Transport</keyword>
<evidence type="ECO:0000256" key="4">
    <source>
        <dbReference type="ARBA" id="ARBA00022544"/>
    </source>
</evidence>
<dbReference type="Pfam" id="PF03845">
    <property type="entry name" value="Spore_permease"/>
    <property type="match status" value="1"/>
</dbReference>
<feature type="transmembrane region" description="Helical" evidence="8">
    <location>
        <begin position="66"/>
        <end position="84"/>
    </location>
</feature>
<feature type="transmembrane region" description="Helical" evidence="8">
    <location>
        <begin position="222"/>
        <end position="246"/>
    </location>
</feature>
<reference evidence="9 10" key="1">
    <citation type="submission" date="2022-10" db="EMBL/GenBank/DDBJ databases">
        <title>Comparative genomic analysis of Cohnella hashimotonis sp. nov., isolated from the International Space Station.</title>
        <authorList>
            <person name="Simpson A."/>
            <person name="Venkateswaran K."/>
        </authorList>
    </citation>
    <scope>NUCLEOTIDE SEQUENCE [LARGE SCALE GENOMIC DNA]</scope>
    <source>
        <strain evidence="9 10">DSM 18997</strain>
    </source>
</reference>
<dbReference type="GO" id="GO:0016020">
    <property type="term" value="C:membrane"/>
    <property type="evidence" value="ECO:0007669"/>
    <property type="project" value="UniProtKB-SubCell"/>
</dbReference>
<sequence length="318" mass="36070">MMGVTWMTLRLCMQNRGKSLVRMTKDLLGTVFGKIVVTVYFAHWFLQMSATVKDMANFQNLVMLHNTPMPAVLLCMLFLVFYAVYKGGITAVSRCAEVIGPVFILILYVQLFLNPQEMDLKRILPVYADSGWLAIGMGAFNSFNYMLDPTIILMLYFFAENKRTASRGILWGTAVSAGWGLLATFAMLTVTGPDMAAKMVVPVYSLTKMVSILNFIQNIDVFYIPLWLLGAFIKLAICLFILSYGLAEWSGYRNWRRIAGLLTVVWLGYVLYSARIVQLSYLFRNVWLTDVFYPALYIALPLLLWIVGSIRKRQQAAS</sequence>
<keyword evidence="7 8" id="KW-0472">Membrane</keyword>
<gene>
    <name evidence="9" type="ORF">OMP38_18830</name>
</gene>
<protein>
    <submittedName>
        <fullName evidence="9">Spore germination protein</fullName>
    </submittedName>
</protein>
<keyword evidence="5 8" id="KW-0812">Transmembrane</keyword>
<evidence type="ECO:0000256" key="3">
    <source>
        <dbReference type="ARBA" id="ARBA00022448"/>
    </source>
</evidence>
<feature type="transmembrane region" description="Helical" evidence="8">
    <location>
        <begin position="133"/>
        <end position="157"/>
    </location>
</feature>